<dbReference type="GO" id="GO:0031261">
    <property type="term" value="C:DNA replication preinitiation complex"/>
    <property type="evidence" value="ECO:0007669"/>
    <property type="project" value="TreeGrafter"/>
</dbReference>
<name>A0A7J9DKC4_9ROSI</name>
<accession>A0A7J9DKC4</accession>
<evidence type="ECO:0000313" key="1">
    <source>
        <dbReference type="EMBL" id="MBA0761186.1"/>
    </source>
</evidence>
<dbReference type="GO" id="GO:0005656">
    <property type="term" value="C:nuclear pre-replicative complex"/>
    <property type="evidence" value="ECO:0007669"/>
    <property type="project" value="TreeGrafter"/>
</dbReference>
<dbReference type="PANTHER" id="PTHR12748">
    <property type="entry name" value="ORIGIN RECOGNITION COMPLEX SUBUNIT 3"/>
    <property type="match status" value="1"/>
</dbReference>
<dbReference type="Proteomes" id="UP000593568">
    <property type="component" value="Unassembled WGS sequence"/>
</dbReference>
<protein>
    <submittedName>
        <fullName evidence="1">Uncharacterized protein</fullName>
    </submittedName>
</protein>
<reference evidence="1 2" key="1">
    <citation type="journal article" date="2019" name="Genome Biol. Evol.">
        <title>Insights into the evolution of the New World diploid cottons (Gossypium, subgenus Houzingenia) based on genome sequencing.</title>
        <authorList>
            <person name="Grover C.E."/>
            <person name="Arick M.A. 2nd"/>
            <person name="Thrash A."/>
            <person name="Conover J.L."/>
            <person name="Sanders W.S."/>
            <person name="Peterson D.G."/>
            <person name="Frelichowski J.E."/>
            <person name="Scheffler J.A."/>
            <person name="Scheffler B.E."/>
            <person name="Wendel J.F."/>
        </authorList>
    </citation>
    <scope>NUCLEOTIDE SEQUENCE [LARGE SCALE GENOMIC DNA]</scope>
    <source>
        <strain evidence="1">8</strain>
        <tissue evidence="1">Leaf</tissue>
    </source>
</reference>
<dbReference type="EMBL" id="JABEZW010000003">
    <property type="protein sequence ID" value="MBA0761186.1"/>
    <property type="molecule type" value="Genomic_DNA"/>
</dbReference>
<dbReference type="PANTHER" id="PTHR12748:SF0">
    <property type="entry name" value="ORIGIN RECOGNITION COMPLEX SUBUNIT 3"/>
    <property type="match status" value="1"/>
</dbReference>
<comment type="caution">
    <text evidence="1">The sequence shown here is derived from an EMBL/GenBank/DDBJ whole genome shotgun (WGS) entry which is preliminary data.</text>
</comment>
<sequence length="107" mass="12362">MLVLCGGNYFLFLLYLSLPQVLFTLYPVSKLLTCNFCDRDYMHPTECIPFHEIFCFKDADKLQLALIGDPRRRIQVDLLEFQKLLCCRCCTSSSNALLPSMHDTSIM</sequence>
<evidence type="ECO:0000313" key="2">
    <source>
        <dbReference type="Proteomes" id="UP000593568"/>
    </source>
</evidence>
<keyword evidence="2" id="KW-1185">Reference proteome</keyword>
<proteinExistence type="predicted"/>
<dbReference type="AlphaFoldDB" id="A0A7J9DKC4"/>
<dbReference type="GO" id="GO:0005664">
    <property type="term" value="C:nuclear origin of replication recognition complex"/>
    <property type="evidence" value="ECO:0007669"/>
    <property type="project" value="InterPro"/>
</dbReference>
<gene>
    <name evidence="1" type="ORF">Gotri_023866</name>
</gene>
<organism evidence="1 2">
    <name type="scientific">Gossypium trilobum</name>
    <dbReference type="NCBI Taxonomy" id="34281"/>
    <lineage>
        <taxon>Eukaryota</taxon>
        <taxon>Viridiplantae</taxon>
        <taxon>Streptophyta</taxon>
        <taxon>Embryophyta</taxon>
        <taxon>Tracheophyta</taxon>
        <taxon>Spermatophyta</taxon>
        <taxon>Magnoliopsida</taxon>
        <taxon>eudicotyledons</taxon>
        <taxon>Gunneridae</taxon>
        <taxon>Pentapetalae</taxon>
        <taxon>rosids</taxon>
        <taxon>malvids</taxon>
        <taxon>Malvales</taxon>
        <taxon>Malvaceae</taxon>
        <taxon>Malvoideae</taxon>
        <taxon>Gossypium</taxon>
    </lineage>
</organism>
<dbReference type="GO" id="GO:0006270">
    <property type="term" value="P:DNA replication initiation"/>
    <property type="evidence" value="ECO:0007669"/>
    <property type="project" value="TreeGrafter"/>
</dbReference>
<dbReference type="GO" id="GO:0003688">
    <property type="term" value="F:DNA replication origin binding"/>
    <property type="evidence" value="ECO:0007669"/>
    <property type="project" value="TreeGrafter"/>
</dbReference>
<dbReference type="InterPro" id="IPR020795">
    <property type="entry name" value="ORC3"/>
</dbReference>